<dbReference type="InterPro" id="IPR038330">
    <property type="entry name" value="TspO/MBR-related_sf"/>
</dbReference>
<feature type="transmembrane region" description="Helical" evidence="6">
    <location>
        <begin position="44"/>
        <end position="62"/>
    </location>
</feature>
<comment type="caution">
    <text evidence="7">The sequence shown here is derived from an EMBL/GenBank/DDBJ whole genome shotgun (WGS) entry which is preliminary data.</text>
</comment>
<dbReference type="Pfam" id="PF03073">
    <property type="entry name" value="TspO_MBR"/>
    <property type="match status" value="1"/>
</dbReference>
<dbReference type="CDD" id="cd15904">
    <property type="entry name" value="TSPO_MBR"/>
    <property type="match status" value="1"/>
</dbReference>
<dbReference type="EMBL" id="PIOC01000010">
    <property type="protein sequence ID" value="RDW20336.1"/>
    <property type="molecule type" value="Genomic_DNA"/>
</dbReference>
<dbReference type="RefSeq" id="WP_115772419.1">
    <property type="nucleotide sequence ID" value="NZ_PIOC01000010.1"/>
</dbReference>
<dbReference type="GO" id="GO:0033013">
    <property type="term" value="P:tetrapyrrole metabolic process"/>
    <property type="evidence" value="ECO:0007669"/>
    <property type="project" value="UniProtKB-ARBA"/>
</dbReference>
<feature type="transmembrane region" description="Helical" evidence="6">
    <location>
        <begin position="132"/>
        <end position="152"/>
    </location>
</feature>
<evidence type="ECO:0000256" key="6">
    <source>
        <dbReference type="SAM" id="Phobius"/>
    </source>
</evidence>
<evidence type="ECO:0000256" key="5">
    <source>
        <dbReference type="ARBA" id="ARBA00023136"/>
    </source>
</evidence>
<dbReference type="Gene3D" id="1.20.1260.100">
    <property type="entry name" value="TspO/MBR protein"/>
    <property type="match status" value="1"/>
</dbReference>
<evidence type="ECO:0000256" key="1">
    <source>
        <dbReference type="ARBA" id="ARBA00004141"/>
    </source>
</evidence>
<keyword evidence="8" id="KW-1185">Reference proteome</keyword>
<evidence type="ECO:0000256" key="3">
    <source>
        <dbReference type="ARBA" id="ARBA00022692"/>
    </source>
</evidence>
<evidence type="ECO:0000256" key="4">
    <source>
        <dbReference type="ARBA" id="ARBA00022989"/>
    </source>
</evidence>
<sequence length="154" mass="17552">MIFPAILVFIIVYLLFLISGFLFPIDRSWYAKLKKPIWTPSGKVIGVIWGVLYALIALSLAIVEYKIGLKNTSLTFITFWIINYLTNQAFGFFEFKAKRLDLAVLDTAIVALTSLLLIFVTLPYSVVGAVLLIPYVLWSTFATYLAWNIYLLNR</sequence>
<dbReference type="AlphaFoldDB" id="A0A3D8PW31"/>
<feature type="transmembrane region" description="Helical" evidence="6">
    <location>
        <begin position="74"/>
        <end position="95"/>
    </location>
</feature>
<proteinExistence type="inferred from homology"/>
<dbReference type="Proteomes" id="UP000257143">
    <property type="component" value="Unassembled WGS sequence"/>
</dbReference>
<keyword evidence="4 6" id="KW-1133">Transmembrane helix</keyword>
<dbReference type="OrthoDB" id="9795496at2"/>
<dbReference type="PANTHER" id="PTHR10057:SF0">
    <property type="entry name" value="TRANSLOCATOR PROTEIN"/>
    <property type="match status" value="1"/>
</dbReference>
<dbReference type="FunFam" id="1.20.1260.100:FF:000001">
    <property type="entry name" value="translocator protein 2"/>
    <property type="match status" value="1"/>
</dbReference>
<comment type="similarity">
    <text evidence="2">Belongs to the TspO/BZRP family.</text>
</comment>
<gene>
    <name evidence="7" type="ORF">CWR48_06530</name>
</gene>
<dbReference type="PANTHER" id="PTHR10057">
    <property type="entry name" value="PERIPHERAL-TYPE BENZODIAZEPINE RECEPTOR"/>
    <property type="match status" value="1"/>
</dbReference>
<evidence type="ECO:0000313" key="8">
    <source>
        <dbReference type="Proteomes" id="UP000257143"/>
    </source>
</evidence>
<evidence type="ECO:0008006" key="9">
    <source>
        <dbReference type="Google" id="ProtNLM"/>
    </source>
</evidence>
<dbReference type="InterPro" id="IPR004307">
    <property type="entry name" value="TspO_MBR"/>
</dbReference>
<feature type="transmembrane region" description="Helical" evidence="6">
    <location>
        <begin position="102"/>
        <end position="126"/>
    </location>
</feature>
<reference evidence="8" key="1">
    <citation type="submission" date="2017-11" db="EMBL/GenBank/DDBJ databases">
        <authorList>
            <person name="Zhu W."/>
        </authorList>
    </citation>
    <scope>NUCLEOTIDE SEQUENCE [LARGE SCALE GENOMIC DNA]</scope>
    <source>
        <strain evidence="8">CAU 1183</strain>
    </source>
</reference>
<name>A0A3D8PW31_9BACI</name>
<comment type="subcellular location">
    <subcellularLocation>
        <location evidence="1">Membrane</location>
        <topology evidence="1">Multi-pass membrane protein</topology>
    </subcellularLocation>
</comment>
<evidence type="ECO:0000256" key="2">
    <source>
        <dbReference type="ARBA" id="ARBA00007524"/>
    </source>
</evidence>
<keyword evidence="3 6" id="KW-0812">Transmembrane</keyword>
<evidence type="ECO:0000313" key="7">
    <source>
        <dbReference type="EMBL" id="RDW20336.1"/>
    </source>
</evidence>
<keyword evidence="5 6" id="KW-0472">Membrane</keyword>
<feature type="transmembrane region" description="Helical" evidence="6">
    <location>
        <begin position="6"/>
        <end position="23"/>
    </location>
</feature>
<dbReference type="PIRSF" id="PIRSF005859">
    <property type="entry name" value="PBR"/>
    <property type="match status" value="1"/>
</dbReference>
<organism evidence="7 8">
    <name type="scientific">Oceanobacillus arenosus</name>
    <dbReference type="NCBI Taxonomy" id="1229153"/>
    <lineage>
        <taxon>Bacteria</taxon>
        <taxon>Bacillati</taxon>
        <taxon>Bacillota</taxon>
        <taxon>Bacilli</taxon>
        <taxon>Bacillales</taxon>
        <taxon>Bacillaceae</taxon>
        <taxon>Oceanobacillus</taxon>
    </lineage>
</organism>
<dbReference type="GO" id="GO:0016020">
    <property type="term" value="C:membrane"/>
    <property type="evidence" value="ECO:0007669"/>
    <property type="project" value="UniProtKB-SubCell"/>
</dbReference>
<accession>A0A3D8PW31</accession>
<protein>
    <recommendedName>
        <fullName evidence="9">Tryptophan-rich sensory protein</fullName>
    </recommendedName>
</protein>